<dbReference type="InterPro" id="IPR004629">
    <property type="entry name" value="WecG_TagA_CpsF"/>
</dbReference>
<protein>
    <submittedName>
        <fullName evidence="3">Glycosyl transferase WecB/TagA/CpsF family</fullName>
    </submittedName>
    <submittedName>
        <fullName evidence="4">WecB/TagA/CpsF family glycosyltransferase</fullName>
    </submittedName>
</protein>
<dbReference type="EMBL" id="JAKNFS010000001">
    <property type="protein sequence ID" value="MCG4764000.1"/>
    <property type="molecule type" value="Genomic_DNA"/>
</dbReference>
<dbReference type="EMBL" id="CYYV01000008">
    <property type="protein sequence ID" value="CUO33755.1"/>
    <property type="molecule type" value="Genomic_DNA"/>
</dbReference>
<dbReference type="PANTHER" id="PTHR34136">
    <property type="match status" value="1"/>
</dbReference>
<proteinExistence type="predicted"/>
<gene>
    <name evidence="3" type="ORF">ERS852406_01739</name>
    <name evidence="4" type="ORF">L0N21_00475</name>
</gene>
<reference evidence="3 5" key="1">
    <citation type="submission" date="2015-09" db="EMBL/GenBank/DDBJ databases">
        <authorList>
            <consortium name="Pathogen Informatics"/>
        </authorList>
    </citation>
    <scope>NUCLEOTIDE SEQUENCE [LARGE SCALE GENOMIC DNA]</scope>
    <source>
        <strain evidence="3 5">2789STDY5608849</strain>
    </source>
</reference>
<evidence type="ECO:0000256" key="1">
    <source>
        <dbReference type="ARBA" id="ARBA00022676"/>
    </source>
</evidence>
<keyword evidence="2 3" id="KW-0808">Transferase</keyword>
<dbReference type="OrthoDB" id="1770743at2"/>
<keyword evidence="1" id="KW-0328">Glycosyltransferase</keyword>
<accession>A0A174EBT8</accession>
<name>A0A174EBT8_9FIRM</name>
<evidence type="ECO:0000256" key="2">
    <source>
        <dbReference type="ARBA" id="ARBA00022679"/>
    </source>
</evidence>
<dbReference type="GO" id="GO:0016758">
    <property type="term" value="F:hexosyltransferase activity"/>
    <property type="evidence" value="ECO:0007669"/>
    <property type="project" value="TreeGrafter"/>
</dbReference>
<evidence type="ECO:0000313" key="3">
    <source>
        <dbReference type="EMBL" id="CUO33755.1"/>
    </source>
</evidence>
<reference evidence="4" key="2">
    <citation type="submission" date="2022-01" db="EMBL/GenBank/DDBJ databases">
        <title>Collection of gut derived symbiotic bacterial strains cultured from healthy donors.</title>
        <authorList>
            <person name="Lin H."/>
            <person name="Kohout C."/>
            <person name="Waligurski E."/>
            <person name="Pamer E.G."/>
        </authorList>
    </citation>
    <scope>NUCLEOTIDE SEQUENCE</scope>
    <source>
        <strain evidence="4">DFI.5.49</strain>
    </source>
</reference>
<dbReference type="Proteomes" id="UP000095706">
    <property type="component" value="Unassembled WGS sequence"/>
</dbReference>
<sequence length="262" mass="29870">MPEEKGGQRCRNKRQENMEETLLEFRRKTEAYRTMNAELEILGVKLKHYRVDAAMEIAEEYLSNDKLNTIGIVTMQMLMQASKEPTWKQYIEDLDLTVIGETEVLEAAGIDPETPSYEEVETNEFIARFFWGLIQTKSRIFVLGDTEEELQTLQKYLTETYPGIEIGGGAVVETLEESAFDSLVNEINSQTTDVIVSGLAGTRQDRFVLENSSKISAKIWLSLGEHSTLQNEAGIKTSWWGTLLKKNTFKRMVTKYNSEKDG</sequence>
<evidence type="ECO:0000313" key="5">
    <source>
        <dbReference type="Proteomes" id="UP000095706"/>
    </source>
</evidence>
<dbReference type="PANTHER" id="PTHR34136:SF1">
    <property type="entry name" value="UDP-N-ACETYL-D-MANNOSAMINURONIC ACID TRANSFERASE"/>
    <property type="match status" value="1"/>
</dbReference>
<dbReference type="RefSeq" id="WP_055220739.1">
    <property type="nucleotide sequence ID" value="NZ_CAXSRP010000006.1"/>
</dbReference>
<dbReference type="STRING" id="1150298.ERS852406_01739"/>
<organism evidence="3 5">
    <name type="scientific">Fusicatenibacter saccharivorans</name>
    <dbReference type="NCBI Taxonomy" id="1150298"/>
    <lineage>
        <taxon>Bacteria</taxon>
        <taxon>Bacillati</taxon>
        <taxon>Bacillota</taxon>
        <taxon>Clostridia</taxon>
        <taxon>Lachnospirales</taxon>
        <taxon>Lachnospiraceae</taxon>
        <taxon>Fusicatenibacter</taxon>
    </lineage>
</organism>
<evidence type="ECO:0000313" key="4">
    <source>
        <dbReference type="EMBL" id="MCG4764000.1"/>
    </source>
</evidence>
<dbReference type="Proteomes" id="UP001199915">
    <property type="component" value="Unassembled WGS sequence"/>
</dbReference>
<dbReference type="Pfam" id="PF03808">
    <property type="entry name" value="Glyco_tran_WecG"/>
    <property type="match status" value="1"/>
</dbReference>
<dbReference type="AlphaFoldDB" id="A0A174EBT8"/>